<name>A0A6A5G4P6_CAERE</name>
<sequence>MDVLPVVFALFDSLLLLFMDFLARSILISEWKQIIVGIYPAETSSKTRKARLTGKLVQYLNGNAAGQMIDRMLYQPSGRH</sequence>
<keyword evidence="1" id="KW-0812">Transmembrane</keyword>
<accession>A0A6A5G4P6</accession>
<dbReference type="RefSeq" id="XP_053580270.1">
    <property type="nucleotide sequence ID" value="XM_053736704.1"/>
</dbReference>
<dbReference type="CTD" id="78778055"/>
<reference evidence="2 3" key="1">
    <citation type="submission" date="2019-12" db="EMBL/GenBank/DDBJ databases">
        <title>Chromosome-level assembly of the Caenorhabditis remanei genome.</title>
        <authorList>
            <person name="Teterina A.A."/>
            <person name="Willis J.H."/>
            <person name="Phillips P.C."/>
        </authorList>
    </citation>
    <scope>NUCLEOTIDE SEQUENCE [LARGE SCALE GENOMIC DNA]</scope>
    <source>
        <strain evidence="2 3">PX506</strain>
        <tissue evidence="2">Whole organism</tissue>
    </source>
</reference>
<evidence type="ECO:0000256" key="1">
    <source>
        <dbReference type="SAM" id="Phobius"/>
    </source>
</evidence>
<feature type="transmembrane region" description="Helical" evidence="1">
    <location>
        <begin position="6"/>
        <end position="23"/>
    </location>
</feature>
<evidence type="ECO:0000313" key="2">
    <source>
        <dbReference type="EMBL" id="KAF1749701.1"/>
    </source>
</evidence>
<keyword evidence="1" id="KW-1133">Transmembrane helix</keyword>
<proteinExistence type="predicted"/>
<dbReference type="GeneID" id="78778055"/>
<dbReference type="EMBL" id="WUAV01000006">
    <property type="protein sequence ID" value="KAF1749701.1"/>
    <property type="molecule type" value="Genomic_DNA"/>
</dbReference>
<comment type="caution">
    <text evidence="2">The sequence shown here is derived from an EMBL/GenBank/DDBJ whole genome shotgun (WGS) entry which is preliminary data.</text>
</comment>
<gene>
    <name evidence="2" type="ORF">GCK72_026169</name>
</gene>
<dbReference type="AlphaFoldDB" id="A0A6A5G4P6"/>
<dbReference type="KEGG" id="crq:GCK72_026169"/>
<protein>
    <submittedName>
        <fullName evidence="2">Uncharacterized protein</fullName>
    </submittedName>
</protein>
<organism evidence="2 3">
    <name type="scientific">Caenorhabditis remanei</name>
    <name type="common">Caenorhabditis vulgaris</name>
    <dbReference type="NCBI Taxonomy" id="31234"/>
    <lineage>
        <taxon>Eukaryota</taxon>
        <taxon>Metazoa</taxon>
        <taxon>Ecdysozoa</taxon>
        <taxon>Nematoda</taxon>
        <taxon>Chromadorea</taxon>
        <taxon>Rhabditida</taxon>
        <taxon>Rhabditina</taxon>
        <taxon>Rhabditomorpha</taxon>
        <taxon>Rhabditoidea</taxon>
        <taxon>Rhabditidae</taxon>
        <taxon>Peloderinae</taxon>
        <taxon>Caenorhabditis</taxon>
    </lineage>
</organism>
<evidence type="ECO:0000313" key="3">
    <source>
        <dbReference type="Proteomes" id="UP000483820"/>
    </source>
</evidence>
<keyword evidence="1" id="KW-0472">Membrane</keyword>
<dbReference type="Proteomes" id="UP000483820">
    <property type="component" value="Chromosome X"/>
</dbReference>